<evidence type="ECO:0000313" key="2">
    <source>
        <dbReference type="EMBL" id="KAJ9605214.1"/>
    </source>
</evidence>
<proteinExistence type="predicted"/>
<reference evidence="2" key="1">
    <citation type="submission" date="2022-10" db="EMBL/GenBank/DDBJ databases">
        <title>Culturing micro-colonial fungi from biological soil crusts in the Mojave desert and describing Neophaeococcomyces mojavensis, and introducing the new genera and species Taxawa tesnikishii.</title>
        <authorList>
            <person name="Kurbessoian T."/>
            <person name="Stajich J.E."/>
        </authorList>
    </citation>
    <scope>NUCLEOTIDE SEQUENCE</scope>
    <source>
        <strain evidence="2">TK_41</strain>
    </source>
</reference>
<dbReference type="Proteomes" id="UP001172673">
    <property type="component" value="Unassembled WGS sequence"/>
</dbReference>
<dbReference type="AlphaFoldDB" id="A0AA38X1T5"/>
<evidence type="ECO:0000313" key="3">
    <source>
        <dbReference type="Proteomes" id="UP001172673"/>
    </source>
</evidence>
<dbReference type="EMBL" id="JAPDRK010000017">
    <property type="protein sequence ID" value="KAJ9605214.1"/>
    <property type="molecule type" value="Genomic_DNA"/>
</dbReference>
<keyword evidence="3" id="KW-1185">Reference proteome</keyword>
<feature type="compositionally biased region" description="Acidic residues" evidence="1">
    <location>
        <begin position="139"/>
        <end position="183"/>
    </location>
</feature>
<accession>A0AA38X1T5</accession>
<gene>
    <name evidence="2" type="ORF">H2200_010604</name>
</gene>
<evidence type="ECO:0000256" key="1">
    <source>
        <dbReference type="SAM" id="MobiDB-lite"/>
    </source>
</evidence>
<comment type="caution">
    <text evidence="2">The sequence shown here is derived from an EMBL/GenBank/DDBJ whole genome shotgun (WGS) entry which is preliminary data.</text>
</comment>
<organism evidence="2 3">
    <name type="scientific">Cladophialophora chaetospira</name>
    <dbReference type="NCBI Taxonomy" id="386627"/>
    <lineage>
        <taxon>Eukaryota</taxon>
        <taxon>Fungi</taxon>
        <taxon>Dikarya</taxon>
        <taxon>Ascomycota</taxon>
        <taxon>Pezizomycotina</taxon>
        <taxon>Eurotiomycetes</taxon>
        <taxon>Chaetothyriomycetidae</taxon>
        <taxon>Chaetothyriales</taxon>
        <taxon>Herpotrichiellaceae</taxon>
        <taxon>Cladophialophora</taxon>
    </lineage>
</organism>
<feature type="region of interest" description="Disordered" evidence="1">
    <location>
        <begin position="129"/>
        <end position="186"/>
    </location>
</feature>
<sequence>MAAANAVPIARTEAYFRLCNTTSRAPYIRSKARIVAALGVLGHNEDKVDHIMGVLEAERRRQSIDNLQTQQARTWRVNTTALLKTRFPEVFRMQTNGPEEFKFINETIVGRLIWCTVERARAAGRELQRVARRAPQVANDDDDDDDEDVEMEDAEQGEETEEEEDADENEESEEDEDEDEDEDALMKVQLGLIGAQAKMIGIQVDITLAQWDKQRRR</sequence>
<protein>
    <submittedName>
        <fullName evidence="2">Uncharacterized protein</fullName>
    </submittedName>
</protein>
<name>A0AA38X1T5_9EURO</name>